<reference evidence="1" key="1">
    <citation type="submission" date="2024-03" db="EMBL/GenBank/DDBJ databases">
        <title>Novel Streptomyces species of biotechnological and ecological value are a feature of Machair soil.</title>
        <authorList>
            <person name="Prole J.R."/>
            <person name="Goodfellow M."/>
            <person name="Allenby N."/>
            <person name="Ward A.C."/>
        </authorList>
    </citation>
    <scope>NUCLEOTIDE SEQUENCE</scope>
    <source>
        <strain evidence="1">MS1.AVA.4</strain>
    </source>
</reference>
<sequence>MAQEAPDAIDPLIAYDHTDLLNRPKRIWNWGNIPLPGLLLPALGAAFGFGVVWLVTMLSLSAFLPFLSLSMVTSVLYLGPPVAVYFVWGRPLPSALTLSQQLVVWADFWFQPKHLQGLAADREPEELHWQVILWQPGSSRWQRQYDSASEEAARSGSSYAAAQGVTARASAAPQGTAGSTATSRNAAHSAAAPRGTTHPGAGLSAAGHSETAG</sequence>
<accession>A0ACC6QFA2</accession>
<dbReference type="Proteomes" id="UP001375539">
    <property type="component" value="Unassembled WGS sequence"/>
</dbReference>
<evidence type="ECO:0000313" key="1">
    <source>
        <dbReference type="EMBL" id="MEJ8656962.1"/>
    </source>
</evidence>
<organism evidence="1 2">
    <name type="scientific">Streptomyces pratisoli</name>
    <dbReference type="NCBI Taxonomy" id="3139917"/>
    <lineage>
        <taxon>Bacteria</taxon>
        <taxon>Bacillati</taxon>
        <taxon>Actinomycetota</taxon>
        <taxon>Actinomycetes</taxon>
        <taxon>Kitasatosporales</taxon>
        <taxon>Streptomycetaceae</taxon>
        <taxon>Streptomyces</taxon>
    </lineage>
</organism>
<dbReference type="EMBL" id="JBBKAI010000002">
    <property type="protein sequence ID" value="MEJ8656962.1"/>
    <property type="molecule type" value="Genomic_DNA"/>
</dbReference>
<gene>
    <name evidence="1" type="ORF">WKI58_10555</name>
</gene>
<name>A0ACC6QFA2_9ACTN</name>
<protein>
    <submittedName>
        <fullName evidence="1">Uncharacterized protein</fullName>
    </submittedName>
</protein>
<keyword evidence="2" id="KW-1185">Reference proteome</keyword>
<comment type="caution">
    <text evidence="1">The sequence shown here is derived from an EMBL/GenBank/DDBJ whole genome shotgun (WGS) entry which is preliminary data.</text>
</comment>
<evidence type="ECO:0000313" key="2">
    <source>
        <dbReference type="Proteomes" id="UP001375539"/>
    </source>
</evidence>
<proteinExistence type="predicted"/>